<keyword evidence="2" id="KW-0175">Coiled coil</keyword>
<accession>A0A0F6YJS2</accession>
<keyword evidence="1" id="KW-0802">TPR repeat</keyword>
<dbReference type="InterPro" id="IPR019734">
    <property type="entry name" value="TPR_rpt"/>
</dbReference>
<dbReference type="Pfam" id="PF13174">
    <property type="entry name" value="TPR_6"/>
    <property type="match status" value="1"/>
</dbReference>
<dbReference type="SMART" id="SM00028">
    <property type="entry name" value="TPR"/>
    <property type="match status" value="1"/>
</dbReference>
<keyword evidence="5" id="KW-1185">Reference proteome</keyword>
<dbReference type="KEGG" id="samy:DB32_004487"/>
<evidence type="ECO:0000313" key="4">
    <source>
        <dbReference type="EMBL" id="AKF07338.1"/>
    </source>
</evidence>
<organism evidence="4 5">
    <name type="scientific">Sandaracinus amylolyticus</name>
    <dbReference type="NCBI Taxonomy" id="927083"/>
    <lineage>
        <taxon>Bacteria</taxon>
        <taxon>Pseudomonadati</taxon>
        <taxon>Myxococcota</taxon>
        <taxon>Polyangia</taxon>
        <taxon>Polyangiales</taxon>
        <taxon>Sandaracinaceae</taxon>
        <taxon>Sandaracinus</taxon>
    </lineage>
</organism>
<protein>
    <submittedName>
        <fullName evidence="4">TPR repeat containing exported protein</fullName>
    </submittedName>
</protein>
<feature type="signal peptide" evidence="3">
    <location>
        <begin position="1"/>
        <end position="21"/>
    </location>
</feature>
<dbReference type="OrthoDB" id="9781271at2"/>
<dbReference type="SUPFAM" id="SSF48452">
    <property type="entry name" value="TPR-like"/>
    <property type="match status" value="1"/>
</dbReference>
<proteinExistence type="predicted"/>
<evidence type="ECO:0000313" key="5">
    <source>
        <dbReference type="Proteomes" id="UP000034883"/>
    </source>
</evidence>
<dbReference type="RefSeq" id="WP_053234611.1">
    <property type="nucleotide sequence ID" value="NZ_CP011125.1"/>
</dbReference>
<dbReference type="AlphaFoldDB" id="A0A0F6YJS2"/>
<evidence type="ECO:0000256" key="2">
    <source>
        <dbReference type="SAM" id="Coils"/>
    </source>
</evidence>
<feature type="repeat" description="TPR" evidence="1">
    <location>
        <begin position="252"/>
        <end position="285"/>
    </location>
</feature>
<dbReference type="PROSITE" id="PS51257">
    <property type="entry name" value="PROKAR_LIPOPROTEIN"/>
    <property type="match status" value="1"/>
</dbReference>
<dbReference type="InterPro" id="IPR014162">
    <property type="entry name" value="CpoB_C"/>
</dbReference>
<dbReference type="NCBIfam" id="TIGR02795">
    <property type="entry name" value="tol_pal_ybgF"/>
    <property type="match status" value="1"/>
</dbReference>
<dbReference type="Proteomes" id="UP000034883">
    <property type="component" value="Chromosome"/>
</dbReference>
<reference evidence="4 5" key="1">
    <citation type="submission" date="2015-03" db="EMBL/GenBank/DDBJ databases">
        <title>Genome assembly of Sandaracinus amylolyticus DSM 53668.</title>
        <authorList>
            <person name="Sharma G."/>
            <person name="Subramanian S."/>
        </authorList>
    </citation>
    <scope>NUCLEOTIDE SEQUENCE [LARGE SCALE GENOMIC DNA]</scope>
    <source>
        <strain evidence="4 5">DSM 53668</strain>
    </source>
</reference>
<feature type="chain" id="PRO_5002512483" evidence="3">
    <location>
        <begin position="22"/>
        <end position="296"/>
    </location>
</feature>
<sequence length="296" mass="32427">MRHRRLLAVAALLVGCGGAPAAASSSTTAEARADEERIRALEADLASQRAEVQDLRTELEATRTVPRDTVTIGGDRTRLDTAAISPEIHVEIEPGGDDERAPEGEAMSAGARLVLRLYGPPRAAIPGPAAPPIVPPPPEIAALGRLPVMTTPEVPAIPDHPVIVAPRVDPEPREDDPIVRTYRAALALVEARRWDDALASLRAFADAHPSHPYADNALFWQGEIAFARREYRRAIELWSALLVRYPEGNKVPDALLRIGVSYERLGDLERAREHFRRVREQYPDSVAARLASREET</sequence>
<gene>
    <name evidence="4" type="ORF">DB32_004487</name>
</gene>
<evidence type="ECO:0000256" key="3">
    <source>
        <dbReference type="SAM" id="SignalP"/>
    </source>
</evidence>
<dbReference type="Pfam" id="PF13432">
    <property type="entry name" value="TPR_16"/>
    <property type="match status" value="1"/>
</dbReference>
<dbReference type="STRING" id="927083.DB32_004487"/>
<dbReference type="PROSITE" id="PS50005">
    <property type="entry name" value="TPR"/>
    <property type="match status" value="1"/>
</dbReference>
<name>A0A0F6YJS2_9BACT</name>
<dbReference type="EMBL" id="CP011125">
    <property type="protein sequence ID" value="AKF07338.1"/>
    <property type="molecule type" value="Genomic_DNA"/>
</dbReference>
<dbReference type="Gene3D" id="1.25.40.10">
    <property type="entry name" value="Tetratricopeptide repeat domain"/>
    <property type="match status" value="1"/>
</dbReference>
<feature type="coiled-coil region" evidence="2">
    <location>
        <begin position="31"/>
        <end position="65"/>
    </location>
</feature>
<evidence type="ECO:0000256" key="1">
    <source>
        <dbReference type="PROSITE-ProRule" id="PRU00339"/>
    </source>
</evidence>
<keyword evidence="3" id="KW-0732">Signal</keyword>
<dbReference type="InterPro" id="IPR011990">
    <property type="entry name" value="TPR-like_helical_dom_sf"/>
</dbReference>